<evidence type="ECO:0000313" key="2">
    <source>
        <dbReference type="EMBL" id="CAF1193593.1"/>
    </source>
</evidence>
<evidence type="ECO:0000313" key="3">
    <source>
        <dbReference type="Proteomes" id="UP000663870"/>
    </source>
</evidence>
<reference evidence="2" key="1">
    <citation type="submission" date="2021-02" db="EMBL/GenBank/DDBJ databases">
        <authorList>
            <person name="Nowell W R."/>
        </authorList>
    </citation>
    <scope>NUCLEOTIDE SEQUENCE</scope>
</reference>
<accession>A0A814VNY6</accession>
<dbReference type="EMBL" id="CAJNOL010000769">
    <property type="protein sequence ID" value="CAF1193593.1"/>
    <property type="molecule type" value="Genomic_DNA"/>
</dbReference>
<dbReference type="SUPFAM" id="SSF63748">
    <property type="entry name" value="Tudor/PWWP/MBT"/>
    <property type="match status" value="1"/>
</dbReference>
<evidence type="ECO:0000259" key="1">
    <source>
        <dbReference type="Pfam" id="PF00567"/>
    </source>
</evidence>
<dbReference type="InterPro" id="IPR002999">
    <property type="entry name" value="Tudor"/>
</dbReference>
<protein>
    <recommendedName>
        <fullName evidence="1">Tudor domain-containing protein</fullName>
    </recommendedName>
</protein>
<dbReference type="PANTHER" id="PTHR16442">
    <property type="entry name" value="RING FINGER PROTEIN 17"/>
    <property type="match status" value="1"/>
</dbReference>
<dbReference type="PANTHER" id="PTHR16442:SF1">
    <property type="entry name" value="RING FINGER PROTEIN 17"/>
    <property type="match status" value="1"/>
</dbReference>
<keyword evidence="3" id="KW-1185">Reference proteome</keyword>
<name>A0A814VNY6_9BILA</name>
<sequence length="281" mass="32646">MAINNVDAIRPSNFVIGTEARAFPDFYLYTSESYKKIFNFASQFTEAFSKESTWAINDKDSDRDIVCQLDSNGFATIFRIDYGDVQRIRTWMFQIYRLAHHCTLSNIIRPINGWLSNVIDKFHAQLNRPNLYARLPNYSGIRQISEVEISVKGSTKRFQIDLQKSMQNLQRLSSLVKYQAIALQDSRTLWHRAIILYAEANLSNVCVYFVDIGHKERILINNIYELPIEFESKPAFSIPCCLYNVCPIDGNERSIWKLDDKVYDEFIRLMVNTVNCTVCSK</sequence>
<dbReference type="Gene3D" id="2.30.30.140">
    <property type="match status" value="1"/>
</dbReference>
<dbReference type="AlphaFoldDB" id="A0A814VNY6"/>
<proteinExistence type="predicted"/>
<gene>
    <name evidence="2" type="ORF">JXQ802_LOCUS24018</name>
</gene>
<feature type="domain" description="Tudor" evidence="1">
    <location>
        <begin position="159"/>
        <end position="244"/>
    </location>
</feature>
<dbReference type="Proteomes" id="UP000663870">
    <property type="component" value="Unassembled WGS sequence"/>
</dbReference>
<comment type="caution">
    <text evidence="2">The sequence shown here is derived from an EMBL/GenBank/DDBJ whole genome shotgun (WGS) entry which is preliminary data.</text>
</comment>
<organism evidence="2 3">
    <name type="scientific">Rotaria sordida</name>
    <dbReference type="NCBI Taxonomy" id="392033"/>
    <lineage>
        <taxon>Eukaryota</taxon>
        <taxon>Metazoa</taxon>
        <taxon>Spiralia</taxon>
        <taxon>Gnathifera</taxon>
        <taxon>Rotifera</taxon>
        <taxon>Eurotatoria</taxon>
        <taxon>Bdelloidea</taxon>
        <taxon>Philodinida</taxon>
        <taxon>Philodinidae</taxon>
        <taxon>Rotaria</taxon>
    </lineage>
</organism>
<dbReference type="Pfam" id="PF00567">
    <property type="entry name" value="TUDOR"/>
    <property type="match status" value="1"/>
</dbReference>